<dbReference type="InterPro" id="IPR006070">
    <property type="entry name" value="Sua5-like_dom"/>
</dbReference>
<evidence type="ECO:0000256" key="13">
    <source>
        <dbReference type="PIRNR" id="PIRNR004930"/>
    </source>
</evidence>
<dbReference type="GO" id="GO:0061710">
    <property type="term" value="F:L-threonylcarbamoyladenylate synthase"/>
    <property type="evidence" value="ECO:0007669"/>
    <property type="project" value="UniProtKB-EC"/>
</dbReference>
<evidence type="ECO:0000256" key="1">
    <source>
        <dbReference type="ARBA" id="ARBA00004496"/>
    </source>
</evidence>
<comment type="similarity">
    <text evidence="2 13">Belongs to the SUA5 family.</text>
</comment>
<dbReference type="InterPro" id="IPR017945">
    <property type="entry name" value="DHBP_synth_RibB-like_a/b_dom"/>
</dbReference>
<dbReference type="SUPFAM" id="SSF55821">
    <property type="entry name" value="YrdC/RibB"/>
    <property type="match status" value="1"/>
</dbReference>
<keyword evidence="7 13" id="KW-0819">tRNA processing</keyword>
<comment type="subcellular location">
    <subcellularLocation>
        <location evidence="1 13">Cytoplasm</location>
    </subcellularLocation>
</comment>
<evidence type="ECO:0000256" key="12">
    <source>
        <dbReference type="ARBA" id="ARBA00048366"/>
    </source>
</evidence>
<comment type="function">
    <text evidence="13">Required for the formation of a threonylcarbamoyl group on adenosine at position 37 (t(6)A37) in tRNAs that read codons beginning with adenine.</text>
</comment>
<evidence type="ECO:0000313" key="15">
    <source>
        <dbReference type="EMBL" id="MBM7714483.1"/>
    </source>
</evidence>
<dbReference type="Proteomes" id="UP000823485">
    <property type="component" value="Unassembled WGS sequence"/>
</dbReference>
<dbReference type="EMBL" id="JAFBFH010000007">
    <property type="protein sequence ID" value="MBM7714483.1"/>
    <property type="molecule type" value="Genomic_DNA"/>
</dbReference>
<keyword evidence="6 13" id="KW-0808">Transferase</keyword>
<evidence type="ECO:0000256" key="8">
    <source>
        <dbReference type="ARBA" id="ARBA00022695"/>
    </source>
</evidence>
<dbReference type="Pfam" id="PF01300">
    <property type="entry name" value="Sua5_yciO_yrdC"/>
    <property type="match status" value="1"/>
</dbReference>
<dbReference type="InterPro" id="IPR038385">
    <property type="entry name" value="Sua5/YwlC_C"/>
</dbReference>
<keyword evidence="5 13" id="KW-0963">Cytoplasm</keyword>
<evidence type="ECO:0000256" key="5">
    <source>
        <dbReference type="ARBA" id="ARBA00022490"/>
    </source>
</evidence>
<evidence type="ECO:0000256" key="10">
    <source>
        <dbReference type="ARBA" id="ARBA00022840"/>
    </source>
</evidence>
<dbReference type="Pfam" id="PF03481">
    <property type="entry name" value="Sua5_C"/>
    <property type="match status" value="1"/>
</dbReference>
<evidence type="ECO:0000256" key="11">
    <source>
        <dbReference type="ARBA" id="ARBA00029774"/>
    </source>
</evidence>
<dbReference type="PROSITE" id="PS51163">
    <property type="entry name" value="YRDC"/>
    <property type="match status" value="1"/>
</dbReference>
<evidence type="ECO:0000256" key="7">
    <source>
        <dbReference type="ARBA" id="ARBA00022694"/>
    </source>
</evidence>
<feature type="domain" description="YrdC-like" evidence="14">
    <location>
        <begin position="18"/>
        <end position="205"/>
    </location>
</feature>
<dbReference type="InterPro" id="IPR050156">
    <property type="entry name" value="TC-AMP_synthase_SUA5"/>
</dbReference>
<evidence type="ECO:0000259" key="14">
    <source>
        <dbReference type="PROSITE" id="PS51163"/>
    </source>
</evidence>
<evidence type="ECO:0000256" key="9">
    <source>
        <dbReference type="ARBA" id="ARBA00022741"/>
    </source>
</evidence>
<dbReference type="EC" id="2.7.7.87" evidence="3 13"/>
<sequence length="353" mass="37867">MKTTYWSVDNDVNSKKNYPQIVKAAELIKKNEVVAFPTETVYGLGANATSDEAVAKIFAAKGRPADNPLIVHIATFQQLKQIAVDISDTAMKLMRTFWPGPLTLIFNKKPGAVSRLVTAGLNTVAVRMPDHPLAMALIRESGHPIAAPSANKSGKPSPTTAKHVQDDLDGIVAGIVDGGPAGVGVESTVVDCTVSPPVILRPGGISKEDIEAVIGPVEEDPSIASSVSKPKSPGMKYRHYAPDAPLYLADGEQQWIQQLIDEKMAAGLKVGILAPQETASFYKADVVVPCGSKADPKSSAQTLYQALRFFENSGVDIIFSEVFPRTGVGAAIMNRLEKAASHRWMKQHMKDQD</sequence>
<keyword evidence="9 13" id="KW-0547">Nucleotide-binding</keyword>
<evidence type="ECO:0000256" key="4">
    <source>
        <dbReference type="ARBA" id="ARBA00015492"/>
    </source>
</evidence>
<comment type="caution">
    <text evidence="15">The sequence shown here is derived from an EMBL/GenBank/DDBJ whole genome shotgun (WGS) entry which is preliminary data.</text>
</comment>
<dbReference type="Gene3D" id="3.90.870.10">
    <property type="entry name" value="DHBP synthase"/>
    <property type="match status" value="1"/>
</dbReference>
<keyword evidence="8 13" id="KW-0548">Nucleotidyltransferase</keyword>
<dbReference type="PANTHER" id="PTHR17490:SF16">
    <property type="entry name" value="THREONYLCARBAMOYL-AMP SYNTHASE"/>
    <property type="match status" value="1"/>
</dbReference>
<organism evidence="15 16">
    <name type="scientific">Siminovitchia thermophila</name>
    <dbReference type="NCBI Taxonomy" id="1245522"/>
    <lineage>
        <taxon>Bacteria</taxon>
        <taxon>Bacillati</taxon>
        <taxon>Bacillota</taxon>
        <taxon>Bacilli</taxon>
        <taxon>Bacillales</taxon>
        <taxon>Bacillaceae</taxon>
        <taxon>Siminovitchia</taxon>
    </lineage>
</organism>
<dbReference type="Gene3D" id="3.40.50.11030">
    <property type="entry name" value="Threonylcarbamoyl-AMP synthase, C-terminal domain"/>
    <property type="match status" value="1"/>
</dbReference>
<evidence type="ECO:0000256" key="2">
    <source>
        <dbReference type="ARBA" id="ARBA00007663"/>
    </source>
</evidence>
<accession>A0ABS2R4B4</accession>
<dbReference type="PIRSF" id="PIRSF004930">
    <property type="entry name" value="Tln_factor_SUA5"/>
    <property type="match status" value="1"/>
</dbReference>
<keyword evidence="16" id="KW-1185">Reference proteome</keyword>
<gene>
    <name evidence="15" type="ORF">JOC94_001455</name>
</gene>
<keyword evidence="10 13" id="KW-0067">ATP-binding</keyword>
<dbReference type="RefSeq" id="WP_205178944.1">
    <property type="nucleotide sequence ID" value="NZ_JAFBFH010000007.1"/>
</dbReference>
<evidence type="ECO:0000313" key="16">
    <source>
        <dbReference type="Proteomes" id="UP000823485"/>
    </source>
</evidence>
<evidence type="ECO:0000256" key="6">
    <source>
        <dbReference type="ARBA" id="ARBA00022679"/>
    </source>
</evidence>
<reference evidence="15 16" key="1">
    <citation type="submission" date="2021-01" db="EMBL/GenBank/DDBJ databases">
        <title>Genomic Encyclopedia of Type Strains, Phase IV (KMG-IV): sequencing the most valuable type-strain genomes for metagenomic binning, comparative biology and taxonomic classification.</title>
        <authorList>
            <person name="Goeker M."/>
        </authorList>
    </citation>
    <scope>NUCLEOTIDE SEQUENCE [LARGE SCALE GENOMIC DNA]</scope>
    <source>
        <strain evidence="15 16">DSM 105453</strain>
    </source>
</reference>
<evidence type="ECO:0000256" key="3">
    <source>
        <dbReference type="ARBA" id="ARBA00012584"/>
    </source>
</evidence>
<comment type="catalytic activity">
    <reaction evidence="12 13">
        <text>L-threonine + hydrogencarbonate + ATP = L-threonylcarbamoyladenylate + diphosphate + H2O</text>
        <dbReference type="Rhea" id="RHEA:36407"/>
        <dbReference type="ChEBI" id="CHEBI:15377"/>
        <dbReference type="ChEBI" id="CHEBI:17544"/>
        <dbReference type="ChEBI" id="CHEBI:30616"/>
        <dbReference type="ChEBI" id="CHEBI:33019"/>
        <dbReference type="ChEBI" id="CHEBI:57926"/>
        <dbReference type="ChEBI" id="CHEBI:73682"/>
        <dbReference type="EC" id="2.7.7.87"/>
    </reaction>
</comment>
<protein>
    <recommendedName>
        <fullName evidence="4 13">Threonylcarbamoyl-AMP synthase</fullName>
        <shortName evidence="13">TC-AMP synthase</shortName>
        <ecNumber evidence="3 13">2.7.7.87</ecNumber>
    </recommendedName>
    <alternativeName>
        <fullName evidence="11 13">L-threonylcarbamoyladenylate synthase</fullName>
    </alternativeName>
</protein>
<dbReference type="PANTHER" id="PTHR17490">
    <property type="entry name" value="SUA5"/>
    <property type="match status" value="1"/>
</dbReference>
<name>A0ABS2R4B4_9BACI</name>
<dbReference type="InterPro" id="IPR010923">
    <property type="entry name" value="T(6)A37_SUA5"/>
</dbReference>
<proteinExistence type="inferred from homology"/>
<dbReference type="InterPro" id="IPR005145">
    <property type="entry name" value="Sua5_C"/>
</dbReference>
<dbReference type="NCBIfam" id="TIGR00057">
    <property type="entry name" value="L-threonylcarbamoyladenylate synthase"/>
    <property type="match status" value="1"/>
</dbReference>